<reference evidence="2" key="1">
    <citation type="submission" date="2018-01" db="EMBL/GenBank/DDBJ databases">
        <title>An insight into the sialome of Amazonian anophelines.</title>
        <authorList>
            <person name="Ribeiro J.M."/>
            <person name="Scarpassa V."/>
            <person name="Calvo E."/>
        </authorList>
    </citation>
    <scope>NUCLEOTIDE SEQUENCE</scope>
</reference>
<protein>
    <submittedName>
        <fullName evidence="2">Putative secreted protein</fullName>
    </submittedName>
</protein>
<dbReference type="AlphaFoldDB" id="A0A2M4DQV7"/>
<evidence type="ECO:0000256" key="1">
    <source>
        <dbReference type="SAM" id="MobiDB-lite"/>
    </source>
</evidence>
<accession>A0A2M4DQV7</accession>
<sequence>MPEKGALAAAAAAAAAGWNTPFNTLKHTHTPAPRTVPFHTERAAGRGGRGGRAHRPTLAPRGLGFSRSVVGRQRYASVAEWFRMFHVPRSSWMVARTTTTTTLSRGATGGATLPFPSSHLCVCV</sequence>
<name>A0A2M4DQV7_ANODA</name>
<dbReference type="EMBL" id="GGFL01015734">
    <property type="protein sequence ID" value="MBW79912.1"/>
    <property type="molecule type" value="Transcribed_RNA"/>
</dbReference>
<proteinExistence type="predicted"/>
<feature type="region of interest" description="Disordered" evidence="1">
    <location>
        <begin position="26"/>
        <end position="60"/>
    </location>
</feature>
<evidence type="ECO:0000313" key="2">
    <source>
        <dbReference type="EMBL" id="MBW79912.1"/>
    </source>
</evidence>
<organism evidence="2">
    <name type="scientific">Anopheles darlingi</name>
    <name type="common">Mosquito</name>
    <dbReference type="NCBI Taxonomy" id="43151"/>
    <lineage>
        <taxon>Eukaryota</taxon>
        <taxon>Metazoa</taxon>
        <taxon>Ecdysozoa</taxon>
        <taxon>Arthropoda</taxon>
        <taxon>Hexapoda</taxon>
        <taxon>Insecta</taxon>
        <taxon>Pterygota</taxon>
        <taxon>Neoptera</taxon>
        <taxon>Endopterygota</taxon>
        <taxon>Diptera</taxon>
        <taxon>Nematocera</taxon>
        <taxon>Culicoidea</taxon>
        <taxon>Culicidae</taxon>
        <taxon>Anophelinae</taxon>
        <taxon>Anopheles</taxon>
    </lineage>
</organism>